<evidence type="ECO:0000313" key="2">
    <source>
        <dbReference type="EMBL" id="AAC45112.1"/>
    </source>
</evidence>
<evidence type="ECO:0000256" key="1">
    <source>
        <dbReference type="SAM" id="MobiDB-lite"/>
    </source>
</evidence>
<name>P71490_METAL</name>
<feature type="compositionally biased region" description="Polar residues" evidence="1">
    <location>
        <begin position="141"/>
        <end position="151"/>
    </location>
</feature>
<feature type="region of interest" description="Disordered" evidence="1">
    <location>
        <begin position="128"/>
        <end position="151"/>
    </location>
</feature>
<dbReference type="EMBL" id="U74385">
    <property type="protein sequence ID" value="AAC45112.1"/>
    <property type="molecule type" value="Genomic_DNA"/>
</dbReference>
<proteinExistence type="predicted"/>
<dbReference type="AlphaFoldDB" id="P71490"/>
<accession>P71490</accession>
<protein>
    <submittedName>
        <fullName evidence="2">Uncharacterized protein</fullName>
    </submittedName>
</protein>
<organism evidence="2">
    <name type="scientific">Methylomicrobium album</name>
    <name type="common">Methylobacter albus</name>
    <dbReference type="NCBI Taxonomy" id="39775"/>
    <lineage>
        <taxon>Bacteria</taxon>
        <taxon>Pseudomonadati</taxon>
        <taxon>Pseudomonadota</taxon>
        <taxon>Gammaproteobacteria</taxon>
        <taxon>Methylococcales</taxon>
        <taxon>Methylococcaceae</taxon>
        <taxon>Methylomicrobium</taxon>
    </lineage>
</organism>
<sequence>MKDRAQLGIALIVINARINARRINRHKLLLWLSGRTGHVVGRCRQRGDVVHIGKAEKRKIAGFQFIVRPGVIARWQFESFRGAAGIGGVRLTGIQLVNMANIRSGMKMARSACGSVLPTFPSQNRALRAGRRPVDRRRLPTSRSTWASSEP</sequence>
<reference evidence="2" key="1">
    <citation type="journal article" date="1997" name="FEMS Microbiol. Lett.">
        <title>Cloning and characterization of corA, a gene encoding a copper-repressible polypeptide in the type I methanotroph, Methylomicrobium albus BG8.</title>
        <authorList>
            <person name="Berson O."/>
            <person name="Lidstrom M.E."/>
        </authorList>
    </citation>
    <scope>NUCLEOTIDE SEQUENCE</scope>
    <source>
        <strain evidence="2">BG8</strain>
    </source>
</reference>